<evidence type="ECO:0000313" key="2">
    <source>
        <dbReference type="Proteomes" id="UP000007151"/>
    </source>
</evidence>
<dbReference type="OrthoDB" id="5976811at2759"/>
<dbReference type="EMBL" id="AGBW02009658">
    <property type="protein sequence ID" value="OWR50203.1"/>
    <property type="molecule type" value="Genomic_DNA"/>
</dbReference>
<comment type="caution">
    <text evidence="1">The sequence shown here is derived from an EMBL/GenBank/DDBJ whole genome shotgun (WGS) entry which is preliminary data.</text>
</comment>
<protein>
    <submittedName>
        <fullName evidence="1">Uncharacterized protein</fullName>
    </submittedName>
</protein>
<dbReference type="KEGG" id="dpl:KGM_214637"/>
<gene>
    <name evidence="1" type="ORF">KGM_214637</name>
</gene>
<sequence>MHLSIYILASVFYLTTGHYRGYESRNLIVREEPFDLEGLVECPVCQYQVSWLPTREVCNITIGNKKYKRCRMGNYTNTVCGNRLDCFRGPGEQCTESMENDYYGQKCARGYDCDGTFHVCTGYGYTINSHMRWLLNHVSRYPGNQNDEQLREKALYLA</sequence>
<accession>A0A212F903</accession>
<dbReference type="eggNOG" id="ENOG502T7PC">
    <property type="taxonomic scope" value="Eukaryota"/>
</dbReference>
<organism evidence="1 2">
    <name type="scientific">Danaus plexippus plexippus</name>
    <dbReference type="NCBI Taxonomy" id="278856"/>
    <lineage>
        <taxon>Eukaryota</taxon>
        <taxon>Metazoa</taxon>
        <taxon>Ecdysozoa</taxon>
        <taxon>Arthropoda</taxon>
        <taxon>Hexapoda</taxon>
        <taxon>Insecta</taxon>
        <taxon>Pterygota</taxon>
        <taxon>Neoptera</taxon>
        <taxon>Endopterygota</taxon>
        <taxon>Lepidoptera</taxon>
        <taxon>Glossata</taxon>
        <taxon>Ditrysia</taxon>
        <taxon>Papilionoidea</taxon>
        <taxon>Nymphalidae</taxon>
        <taxon>Danainae</taxon>
        <taxon>Danaini</taxon>
        <taxon>Danaina</taxon>
        <taxon>Danaus</taxon>
        <taxon>Danaus</taxon>
    </lineage>
</organism>
<evidence type="ECO:0000313" key="1">
    <source>
        <dbReference type="EMBL" id="OWR50203.1"/>
    </source>
</evidence>
<reference evidence="1 2" key="1">
    <citation type="journal article" date="2011" name="Cell">
        <title>The monarch butterfly genome yields insights into long-distance migration.</title>
        <authorList>
            <person name="Zhan S."/>
            <person name="Merlin C."/>
            <person name="Boore J.L."/>
            <person name="Reppert S.M."/>
        </authorList>
    </citation>
    <scope>NUCLEOTIDE SEQUENCE [LARGE SCALE GENOMIC DNA]</scope>
    <source>
        <strain evidence="1">F-2</strain>
    </source>
</reference>
<keyword evidence="2" id="KW-1185">Reference proteome</keyword>
<name>A0A212F903_DANPL</name>
<proteinExistence type="predicted"/>
<dbReference type="Proteomes" id="UP000007151">
    <property type="component" value="Unassembled WGS sequence"/>
</dbReference>
<dbReference type="AlphaFoldDB" id="A0A212F903"/>